<comment type="caution">
    <text evidence="11">The sequence shown here is derived from an EMBL/GenBank/DDBJ whole genome shotgun (WGS) entry which is preliminary data.</text>
</comment>
<keyword evidence="5 10" id="KW-0547">Nucleotide-binding</keyword>
<organism evidence="11 12">
    <name type="scientific">Halobacteriovorax vibrionivorans</name>
    <dbReference type="NCBI Taxonomy" id="2152716"/>
    <lineage>
        <taxon>Bacteria</taxon>
        <taxon>Pseudomonadati</taxon>
        <taxon>Bdellovibrionota</taxon>
        <taxon>Bacteriovoracia</taxon>
        <taxon>Bacteriovoracales</taxon>
        <taxon>Halobacteriovoraceae</taxon>
        <taxon>Halobacteriovorax</taxon>
    </lineage>
</organism>
<reference evidence="12" key="1">
    <citation type="journal article" date="2019" name="Int. J. Syst. Evol. Microbiol.">
        <title>Halobacteriovorax valvorus sp. nov., a novel prokaryotic predator isolated from coastal seawater of China.</title>
        <authorList>
            <person name="Chen M.-X."/>
        </authorList>
    </citation>
    <scope>NUCLEOTIDE SEQUENCE [LARGE SCALE GENOMIC DNA]</scope>
    <source>
        <strain evidence="12">BL9</strain>
    </source>
</reference>
<evidence type="ECO:0000256" key="3">
    <source>
        <dbReference type="ARBA" id="ARBA00022490"/>
    </source>
</evidence>
<dbReference type="NCBIfam" id="TIGR00467">
    <property type="entry name" value="lysS_arch"/>
    <property type="match status" value="1"/>
</dbReference>
<keyword evidence="4 10" id="KW-0436">Ligase</keyword>
<dbReference type="InterPro" id="IPR020751">
    <property type="entry name" value="aa-tRNA-synth_I_codon-bd_sub2"/>
</dbReference>
<keyword evidence="8 10" id="KW-0030">Aminoacyl-tRNA synthetase</keyword>
<evidence type="ECO:0000256" key="8">
    <source>
        <dbReference type="ARBA" id="ARBA00023146"/>
    </source>
</evidence>
<dbReference type="PANTHER" id="PTHR37940">
    <property type="entry name" value="LYSINE--TRNA LIGASE"/>
    <property type="match status" value="1"/>
</dbReference>
<dbReference type="Gene3D" id="1.10.10.350">
    <property type="match status" value="1"/>
</dbReference>
<evidence type="ECO:0000256" key="9">
    <source>
        <dbReference type="ARBA" id="ARBA00048573"/>
    </source>
</evidence>
<dbReference type="PANTHER" id="PTHR37940:SF1">
    <property type="entry name" value="LYSINE--TRNA LIGASE"/>
    <property type="match status" value="1"/>
</dbReference>
<dbReference type="Gene3D" id="6.10.20.10">
    <property type="entry name" value="Lysine tRNA ligase, stem contact fold domain"/>
    <property type="match status" value="1"/>
</dbReference>
<sequence>MSEKLNLVHWADMTADRIIRQHGDKDDYVVASGITPSGVVHFGNFREVITTDLVARGLRARGKNVRFIFSWDDYDTFRKIPGNLPKQDELAQYLFQPIVDTPDPFGEHESYAAHHEHNFEEQLKKVGVEVEPIYQAKKYRAGDYKEQIKLALNKRFEIRDILNQYRKEPYGDDYYPVSVYCEKYKTDKTTILSWDGESKLRYKHNEHDYEGEIDINTTSLVKLPWRVDWPMRWAFEKVDFEPGGKDHSSQGGSFTTAKDIVKVFDWQAPIYLQYDFVSIKGLGGKMSSSKGNLVTVNDILKVYEPEMVRWIFASYKTNVDFAISFDLDVLKTYEDYDRQERLAFGLEKGNEKKVAMAKRVIELSQIGEHPTECPFQPSFRHLCNVLQINDGDIEAARSYYADQIKTDRDERRFRERSACALHWLQENAPEEFKFAINKEAVDMPLEDKVRTYLDKLVALCEEQWDTIESDKEFNDKMYEVMHELELKPADIFAPIYQKLISREKGPKLAGFIRTIGKDRVIKLLK</sequence>
<dbReference type="InterPro" id="IPR042078">
    <property type="entry name" value="Lys-tRNA-ligase_SC_fold"/>
</dbReference>
<keyword evidence="12" id="KW-1185">Reference proteome</keyword>
<comment type="caution">
    <text evidence="10">Lacks conserved residue(s) required for the propagation of feature annotation.</text>
</comment>
<comment type="subcellular location">
    <subcellularLocation>
        <location evidence="1 10">Cytoplasm</location>
    </subcellularLocation>
</comment>
<dbReference type="SUPFAM" id="SSF48163">
    <property type="entry name" value="An anticodon-binding domain of class I aminoacyl-tRNA synthetases"/>
    <property type="match status" value="1"/>
</dbReference>
<evidence type="ECO:0000256" key="2">
    <source>
        <dbReference type="ARBA" id="ARBA00005594"/>
    </source>
</evidence>
<comment type="similarity">
    <text evidence="2 10">Belongs to the class-I aminoacyl-tRNA synthetase family.</text>
</comment>
<accession>A0ABY0IC79</accession>
<dbReference type="Gene3D" id="3.40.50.620">
    <property type="entry name" value="HUPs"/>
    <property type="match status" value="1"/>
</dbReference>
<dbReference type="RefSeq" id="WP_115363730.1">
    <property type="nucleotide sequence ID" value="NZ_QDKL01000003.1"/>
</dbReference>
<feature type="short sequence motif" description="'KMSKS' region" evidence="10">
    <location>
        <begin position="285"/>
        <end position="289"/>
    </location>
</feature>
<comment type="catalytic activity">
    <reaction evidence="9 10">
        <text>tRNA(Lys) + L-lysine + ATP = L-lysyl-tRNA(Lys) + AMP + diphosphate</text>
        <dbReference type="Rhea" id="RHEA:20792"/>
        <dbReference type="Rhea" id="RHEA-COMP:9696"/>
        <dbReference type="Rhea" id="RHEA-COMP:9697"/>
        <dbReference type="ChEBI" id="CHEBI:30616"/>
        <dbReference type="ChEBI" id="CHEBI:32551"/>
        <dbReference type="ChEBI" id="CHEBI:33019"/>
        <dbReference type="ChEBI" id="CHEBI:78442"/>
        <dbReference type="ChEBI" id="CHEBI:78529"/>
        <dbReference type="ChEBI" id="CHEBI:456215"/>
        <dbReference type="EC" id="6.1.1.6"/>
    </reaction>
</comment>
<name>A0ABY0IC79_9BACT</name>
<keyword evidence="3 10" id="KW-0963">Cytoplasm</keyword>
<dbReference type="Proteomes" id="UP000443582">
    <property type="component" value="Unassembled WGS sequence"/>
</dbReference>
<dbReference type="InterPro" id="IPR008925">
    <property type="entry name" value="aa_tRNA-synth_I_cd-bd_sf"/>
</dbReference>
<dbReference type="InterPro" id="IPR014729">
    <property type="entry name" value="Rossmann-like_a/b/a_fold"/>
</dbReference>
<dbReference type="EC" id="6.1.1.6" evidence="10"/>
<evidence type="ECO:0000313" key="12">
    <source>
        <dbReference type="Proteomes" id="UP000443582"/>
    </source>
</evidence>
<evidence type="ECO:0000256" key="7">
    <source>
        <dbReference type="ARBA" id="ARBA00022917"/>
    </source>
</evidence>
<evidence type="ECO:0000256" key="5">
    <source>
        <dbReference type="ARBA" id="ARBA00022741"/>
    </source>
</evidence>
<evidence type="ECO:0000313" key="11">
    <source>
        <dbReference type="EMBL" id="RZF20567.1"/>
    </source>
</evidence>
<dbReference type="Gene3D" id="1.10.10.770">
    <property type="match status" value="1"/>
</dbReference>
<keyword evidence="7 10" id="KW-0648">Protein biosynthesis</keyword>
<evidence type="ECO:0000256" key="6">
    <source>
        <dbReference type="ARBA" id="ARBA00022840"/>
    </source>
</evidence>
<dbReference type="HAMAP" id="MF_00177">
    <property type="entry name" value="Lys_tRNA_synth_class1"/>
    <property type="match status" value="1"/>
</dbReference>
<dbReference type="Pfam" id="PF01921">
    <property type="entry name" value="tRNA-synt_1f"/>
    <property type="match status" value="1"/>
</dbReference>
<evidence type="ECO:0000256" key="1">
    <source>
        <dbReference type="ARBA" id="ARBA00004496"/>
    </source>
</evidence>
<dbReference type="SUPFAM" id="SSF52374">
    <property type="entry name" value="Nucleotidylyl transferase"/>
    <property type="match status" value="1"/>
</dbReference>
<dbReference type="GO" id="GO:0004824">
    <property type="term" value="F:lysine-tRNA ligase activity"/>
    <property type="evidence" value="ECO:0007669"/>
    <property type="project" value="UniProtKB-EC"/>
</dbReference>
<keyword evidence="6 10" id="KW-0067">ATP-binding</keyword>
<protein>
    <recommendedName>
        <fullName evidence="10">Lysine--tRNA ligase</fullName>
        <ecNumber evidence="10">6.1.1.6</ecNumber>
    </recommendedName>
    <alternativeName>
        <fullName evidence="10">Lysyl-tRNA synthetase</fullName>
        <shortName evidence="10">LysRS</shortName>
    </alternativeName>
</protein>
<gene>
    <name evidence="10" type="primary">lysS</name>
    <name evidence="11" type="ORF">DAY19_11315</name>
</gene>
<dbReference type="EMBL" id="QDKL01000003">
    <property type="protein sequence ID" value="RZF20567.1"/>
    <property type="molecule type" value="Genomic_DNA"/>
</dbReference>
<evidence type="ECO:0000256" key="4">
    <source>
        <dbReference type="ARBA" id="ARBA00022598"/>
    </source>
</evidence>
<evidence type="ECO:0000256" key="10">
    <source>
        <dbReference type="HAMAP-Rule" id="MF_00177"/>
    </source>
</evidence>
<proteinExistence type="inferred from homology"/>
<dbReference type="InterPro" id="IPR002904">
    <property type="entry name" value="Lys-tRNA-ligase"/>
</dbReference>